<dbReference type="InterPro" id="IPR012756">
    <property type="entry name" value="DNA-dir_RpoC2_beta_pp"/>
</dbReference>
<dbReference type="GO" id="GO:0008270">
    <property type="term" value="F:zinc ion binding"/>
    <property type="evidence" value="ECO:0007669"/>
    <property type="project" value="UniProtKB-UniRule"/>
</dbReference>
<evidence type="ECO:0000256" key="5">
    <source>
        <dbReference type="ARBA" id="ARBA00023163"/>
    </source>
</evidence>
<keyword evidence="1 6" id="KW-0240">DNA-directed RNA polymerase</keyword>
<dbReference type="SUPFAM" id="SSF64484">
    <property type="entry name" value="beta and beta-prime subunits of DNA dependent RNA-polymerase"/>
    <property type="match status" value="2"/>
</dbReference>
<keyword evidence="9" id="KW-0150">Chloroplast</keyword>
<dbReference type="InterPro" id="IPR038120">
    <property type="entry name" value="Rpb1_funnel_sf"/>
</dbReference>
<name>A0A8F8SQL1_9MARC</name>
<feature type="binding site" evidence="6">
    <location>
        <position position="299"/>
    </location>
    <ligand>
        <name>Zn(2+)</name>
        <dbReference type="ChEBI" id="CHEBI:29105"/>
    </ligand>
</feature>
<dbReference type="Pfam" id="PF04998">
    <property type="entry name" value="RNA_pol_Rpb1_5"/>
    <property type="match status" value="1"/>
</dbReference>
<feature type="domain" description="RNA polymerase Rpb1" evidence="8">
    <location>
        <begin position="93"/>
        <end position="170"/>
    </location>
</feature>
<accession>A0A8F8SQL1</accession>
<dbReference type="Pfam" id="PF05000">
    <property type="entry name" value="RNA_pol_Rpb1_4"/>
    <property type="match status" value="1"/>
</dbReference>
<dbReference type="CDD" id="cd02655">
    <property type="entry name" value="RNAP_beta'_C"/>
    <property type="match status" value="1"/>
</dbReference>
<keyword evidence="2 9" id="KW-0934">Plastid</keyword>
<dbReference type="EMBL" id="MT023023">
    <property type="protein sequence ID" value="QYB18558.1"/>
    <property type="molecule type" value="Genomic_DNA"/>
</dbReference>
<dbReference type="InterPro" id="IPR042102">
    <property type="entry name" value="RNA_pol_Rpb1_3_sf"/>
</dbReference>
<comment type="similarity">
    <text evidence="6">Belongs to the RNA polymerase beta' chain family. RpoC2 subfamily.</text>
</comment>
<dbReference type="PANTHER" id="PTHR34995:SF1">
    <property type="entry name" value="DNA-DIRECTED RNA POLYMERASE SUBUNIT BETA"/>
    <property type="match status" value="1"/>
</dbReference>
<comment type="cofactor">
    <cofactor evidence="6">
        <name>Zn(2+)</name>
        <dbReference type="ChEBI" id="CHEBI:29105"/>
    </cofactor>
    <text evidence="6">Binds 1 Zn(2+) ion per subunit.</text>
</comment>
<evidence type="ECO:0000259" key="7">
    <source>
        <dbReference type="Pfam" id="PF04998"/>
    </source>
</evidence>
<dbReference type="Gene3D" id="1.10.274.100">
    <property type="entry name" value="RNA polymerase Rpb1, domain 3"/>
    <property type="match status" value="1"/>
</dbReference>
<dbReference type="GO" id="GO:0000428">
    <property type="term" value="C:DNA-directed RNA polymerase complex"/>
    <property type="evidence" value="ECO:0007669"/>
    <property type="project" value="UniProtKB-KW"/>
</dbReference>
<evidence type="ECO:0000256" key="4">
    <source>
        <dbReference type="ARBA" id="ARBA00022695"/>
    </source>
</evidence>
<evidence type="ECO:0000256" key="2">
    <source>
        <dbReference type="ARBA" id="ARBA00022640"/>
    </source>
</evidence>
<comment type="subunit">
    <text evidence="6">In plastids the minimal PEP RNA polymerase catalytic core is composed of four subunits: alpha, beta, beta', and beta''. When a (nuclear-encoded) sigma factor is associated with the core the holoenzyme is formed, which can initiate transcription.</text>
</comment>
<dbReference type="GO" id="GO:0006351">
    <property type="term" value="P:DNA-templated transcription"/>
    <property type="evidence" value="ECO:0007669"/>
    <property type="project" value="UniProtKB-UniRule"/>
</dbReference>
<dbReference type="InterPro" id="IPR007083">
    <property type="entry name" value="RNA_pol_Rpb1_4"/>
</dbReference>
<dbReference type="EC" id="2.7.7.6" evidence="6"/>
<proteinExistence type="inferred from homology"/>
<dbReference type="EMBL" id="MT023022">
    <property type="protein sequence ID" value="QYB18470.1"/>
    <property type="molecule type" value="Genomic_DNA"/>
</dbReference>
<evidence type="ECO:0000256" key="6">
    <source>
        <dbReference type="HAMAP-Rule" id="MF_01324"/>
    </source>
</evidence>
<keyword evidence="5 6" id="KW-0804">Transcription</keyword>
<gene>
    <name evidence="6 9" type="primary">rpoC2</name>
</gene>
<dbReference type="GO" id="GO:0003899">
    <property type="term" value="F:DNA-directed RNA polymerase activity"/>
    <property type="evidence" value="ECO:0007669"/>
    <property type="project" value="UniProtKB-UniRule"/>
</dbReference>
<feature type="binding site" evidence="6">
    <location>
        <position position="220"/>
    </location>
    <ligand>
        <name>Zn(2+)</name>
        <dbReference type="ChEBI" id="CHEBI:29105"/>
    </ligand>
</feature>
<keyword evidence="3 6" id="KW-0808">Transferase</keyword>
<evidence type="ECO:0000256" key="1">
    <source>
        <dbReference type="ARBA" id="ARBA00022478"/>
    </source>
</evidence>
<dbReference type="PANTHER" id="PTHR34995">
    <property type="entry name" value="DNA-DIRECTED RNA POLYMERASE SUBUNIT BETA"/>
    <property type="match status" value="1"/>
</dbReference>
<dbReference type="Gene3D" id="1.10.132.30">
    <property type="match status" value="1"/>
</dbReference>
<comment type="subcellular location">
    <subcellularLocation>
        <location evidence="6">Plastid</location>
        <location evidence="6">Chloroplast</location>
    </subcellularLocation>
</comment>
<feature type="binding site" evidence="6">
    <location>
        <position position="289"/>
    </location>
    <ligand>
        <name>Zn(2+)</name>
        <dbReference type="ChEBI" id="CHEBI:29105"/>
    </ligand>
</feature>
<feature type="domain" description="RNA polymerase Rpb1" evidence="7">
    <location>
        <begin position="172"/>
        <end position="1272"/>
    </location>
</feature>
<reference evidence="9" key="1">
    <citation type="submission" date="2020-02" db="EMBL/GenBank/DDBJ databases">
        <title>Combined nanopore and short reads sequencing enabled assembling tandem repeats rich plastome of Concephalum species (Marchantiales, Bryophyta) revealing the first exception in the evolutionarily-stable structure of liverwort chloroplast genomes.</title>
        <authorList>
            <person name="Sawicki J."/>
            <person name="Baczkiewicz A."/>
            <person name="Buczkowska K."/>
            <person name="Gorski P."/>
            <person name="Krawczyk K."/>
            <person name="Mizia P."/>
            <person name="Myszczynski K."/>
            <person name="Slipiko M."/>
            <person name="Szczecinska M."/>
        </authorList>
    </citation>
    <scope>NUCLEOTIDE SEQUENCE</scope>
</reference>
<keyword evidence="4 6" id="KW-0548">Nucleotidyltransferase</keyword>
<feature type="binding site" evidence="6">
    <location>
        <position position="296"/>
    </location>
    <ligand>
        <name>Zn(2+)</name>
        <dbReference type="ChEBI" id="CHEBI:29105"/>
    </ligand>
</feature>
<evidence type="ECO:0000259" key="8">
    <source>
        <dbReference type="Pfam" id="PF05000"/>
    </source>
</evidence>
<dbReference type="Gene3D" id="1.10.150.390">
    <property type="match status" value="1"/>
</dbReference>
<evidence type="ECO:0000256" key="3">
    <source>
        <dbReference type="ARBA" id="ARBA00022679"/>
    </source>
</evidence>
<comment type="function">
    <text evidence="6">DNA-dependent RNA polymerase catalyzes the transcription of DNA into RNA using the four ribonucleoside triphosphates as substrates.</text>
</comment>
<evidence type="ECO:0000313" key="9">
    <source>
        <dbReference type="EMBL" id="QYB18470.1"/>
    </source>
</evidence>
<comment type="catalytic activity">
    <reaction evidence="6">
        <text>RNA(n) + a ribonucleoside 5'-triphosphate = RNA(n+1) + diphosphate</text>
        <dbReference type="Rhea" id="RHEA:21248"/>
        <dbReference type="Rhea" id="RHEA-COMP:14527"/>
        <dbReference type="Rhea" id="RHEA-COMP:17342"/>
        <dbReference type="ChEBI" id="CHEBI:33019"/>
        <dbReference type="ChEBI" id="CHEBI:61557"/>
        <dbReference type="ChEBI" id="CHEBI:140395"/>
        <dbReference type="EC" id="2.7.7.6"/>
    </reaction>
</comment>
<keyword evidence="6" id="KW-0862">Zinc</keyword>
<dbReference type="NCBIfam" id="TIGR02388">
    <property type="entry name" value="rpoC2_cyan"/>
    <property type="match status" value="1"/>
</dbReference>
<keyword evidence="6" id="KW-0479">Metal-binding</keyword>
<dbReference type="HAMAP" id="MF_01324">
    <property type="entry name" value="RNApol_bact_RpoC2"/>
    <property type="match status" value="1"/>
</dbReference>
<organism evidence="9">
    <name type="scientific">Conocephalum salebrosum</name>
    <dbReference type="NCBI Taxonomy" id="357981"/>
    <lineage>
        <taxon>Eukaryota</taxon>
        <taxon>Viridiplantae</taxon>
        <taxon>Streptophyta</taxon>
        <taxon>Embryophyta</taxon>
        <taxon>Marchantiophyta</taxon>
        <taxon>Marchantiopsida</taxon>
        <taxon>Marchantiidae</taxon>
        <taxon>Marchantiales</taxon>
        <taxon>Conocephalaceae</taxon>
        <taxon>Conocephalum</taxon>
    </lineage>
</organism>
<dbReference type="InterPro" id="IPR007081">
    <property type="entry name" value="RNA_pol_Rpb1_5"/>
</dbReference>
<geneLocation type="chloroplast" evidence="9"/>
<dbReference type="Gene3D" id="1.10.1790.20">
    <property type="match status" value="1"/>
</dbReference>
<dbReference type="InterPro" id="IPR050254">
    <property type="entry name" value="RNA_pol_beta''_euk"/>
</dbReference>
<dbReference type="GO" id="GO:0003677">
    <property type="term" value="F:DNA binding"/>
    <property type="evidence" value="ECO:0007669"/>
    <property type="project" value="UniProtKB-UniRule"/>
</dbReference>
<protein>
    <recommendedName>
        <fullName evidence="6">DNA-directed RNA polymerase subunit beta''</fullName>
        <ecNumber evidence="6">2.7.7.6</ecNumber>
    </recommendedName>
    <alternativeName>
        <fullName evidence="6">PEP</fullName>
    </alternativeName>
    <alternativeName>
        <fullName evidence="6">Plastid-encoded RNA polymerase subunit beta''</fullName>
        <shortName evidence="6">RNA polymerase subunit beta''</shortName>
    </alternativeName>
</protein>
<dbReference type="GO" id="GO:0009507">
    <property type="term" value="C:chloroplast"/>
    <property type="evidence" value="ECO:0007669"/>
    <property type="project" value="UniProtKB-SubCell"/>
</dbReference>
<sequence>MAESVNLIFYNKVMDRTAIKQLISRLIAHFGITYTTHILDQLKTLGFQQATFGAISLSIDDLLTAPSKSWLIKDAEQYGNLSDKYHNYGSLHAVEKLRQLIETWYATSEYLKQEMNPNFRMTDPLNPVHMMSFSGARGSTSQVHQLVGMRGLMSDPQGQIIDLPIQSNFREGLSLTEYIISCYGARKGVVDTAVRTSDAGYLTRRLVEVVQHIVVRKADCGTLYGINLSNFSEKKKNFQQNLIGRVVAENIYINYRCVISRNQDISAILANKLINLKTKQISIRSPLTCKSMIWICQLCYGWSLSHGNLIEMGEAVGIIAGQSIGEPGTQLTLRTFHTGGVFTGDIAEHVRTPFNGIIQFNENFVYPTRTRHGHPAWMCHTKLYLIIKSKNKIHNLTIPSKSLLLVQNNQYVESKQVIAEIRAKTSPFKEKVQKYIYSNLEGEMHWSTKVRHASEYIHSNIHLIVKTSHIWVLSGKLNHKFLDFSVFFYKNQDKIDFKISLTKEKLLFYFLENKNQLNLFLFYFFLFKKNKIFLKSELTNNILNHINNSKNYNLILQEYTIKKKKNFYFLKNKNLTYPFFLKIPNNGIIKNNDIIAILNDPKYKLKNSGIIKFGNIQIDLIKKNINFEDTKTTLFRPRYPIIKEGNFFVIPEEVHRLNQSLSSIFIKNNKIIQAGTPISFNLNSNINGLVKIQRKGNNFYEIKILPGTIYYPNETYKISKQISILIPPGKKLFNEFKYKNWTYLQWIMPSKEKPFVLIRPAIEYKISNKLNKSTFLNLLKKNKKLEIKTINYLLYEDEEQIQIINEKNIQLIQTCLIVHWKKKHFLKKANVSFLKIKTKNNFKNFLQISLIQYSILEKKKEKNSSNNVVKKNCYDKFCSIFKTQLKNKEQGIIRIISNQNNGIQSFIILSPSDLVKTFNLNKLTKNFLTKTNINTSSIPFFEFEKNFQNLNKKKILNLKKFNSSIEYILFEKLGFLGNLHNIITHFFSSLTFISYTKLISNKYSIINQFQETSQNPKWYLIDESKKINKFILGKKINYNLFNWCFPLFFLLKKIIHFQFIKLGQFIFENFVIPKYKMNFPSGQILSINTNNFFIRLAKPYLATGGATIHNNYGEFIKEGDTLITLIYERLKSGDIIQGLPKVEQLLEARPINSVSINLEKGFEDWNTDMTKFLGNLWGFFLSTKISMEQIQISLVDQIQKVYQSQGVQISNKHIEIIVRQMTSKVVTLEDGMTNVFLPGELIEFSRAQRMNRALEEAVSYKPILLGITKASLNTQSFISEASFQETTRVLAKAALKGRIDWLKGLKENVIIGGIVPAGTGSQEVIWEITLEKKKEIYLKKKKEFFYKKIEIENVCFFFYQFSIFPTTEIIHNVLKESNSQKNINQNNFSI</sequence>